<evidence type="ECO:0000313" key="2">
    <source>
        <dbReference type="Proteomes" id="UP000189674"/>
    </source>
</evidence>
<reference evidence="2" key="1">
    <citation type="submission" date="2017-02" db="EMBL/GenBank/DDBJ databases">
        <title>Comparative genomics and description of representatives of a novel lineage of planctomycetes thriving in anoxic sediments.</title>
        <authorList>
            <person name="Spring S."/>
            <person name="Bunk B."/>
            <person name="Sproer C."/>
        </authorList>
    </citation>
    <scope>NUCLEOTIDE SEQUENCE [LARGE SCALE GENOMIC DNA]</scope>
    <source>
        <strain evidence="2">ST-NAGAB-D1</strain>
    </source>
</reference>
<dbReference type="Proteomes" id="UP000189674">
    <property type="component" value="Chromosome"/>
</dbReference>
<protein>
    <submittedName>
        <fullName evidence="1">Uncharacterized protein</fullName>
    </submittedName>
</protein>
<name>A0A1U9NPX6_9BACT</name>
<evidence type="ECO:0000313" key="1">
    <source>
        <dbReference type="EMBL" id="AQT69959.1"/>
    </source>
</evidence>
<organism evidence="1 2">
    <name type="scientific">Anaerohalosphaera lusitana</name>
    <dbReference type="NCBI Taxonomy" id="1936003"/>
    <lineage>
        <taxon>Bacteria</taxon>
        <taxon>Pseudomonadati</taxon>
        <taxon>Planctomycetota</taxon>
        <taxon>Phycisphaerae</taxon>
        <taxon>Sedimentisphaerales</taxon>
        <taxon>Anaerohalosphaeraceae</taxon>
        <taxon>Anaerohalosphaera</taxon>
    </lineage>
</organism>
<keyword evidence="2" id="KW-1185">Reference proteome</keyword>
<dbReference type="KEGG" id="alus:STSP2_03159"/>
<dbReference type="AlphaFoldDB" id="A0A1U9NPX6"/>
<dbReference type="STRING" id="1936003.STSP2_03159"/>
<dbReference type="RefSeq" id="WP_146663593.1">
    <property type="nucleotide sequence ID" value="NZ_CP019791.1"/>
</dbReference>
<gene>
    <name evidence="1" type="ORF">STSP2_03159</name>
</gene>
<proteinExistence type="predicted"/>
<sequence length="121" mass="13072">MSDFETLVKDAEAKAMTKVGGEITATPAGGDAITISSAIVGPADKVRSYDQQGNQTVERRSVTILRSEWNSPAIDDTLTIEGASWRIDDIDEQDFSITTVTAVKTTDNARHSDGHFVRAET</sequence>
<accession>A0A1U9NPX6</accession>
<dbReference type="EMBL" id="CP019791">
    <property type="protein sequence ID" value="AQT69959.1"/>
    <property type="molecule type" value="Genomic_DNA"/>
</dbReference>